<evidence type="ECO:0000313" key="3">
    <source>
        <dbReference type="Proteomes" id="UP001276150"/>
    </source>
</evidence>
<proteinExistence type="predicted"/>
<dbReference type="Proteomes" id="UP001276150">
    <property type="component" value="Unassembled WGS sequence"/>
</dbReference>
<name>A0ABU4DL99_9DEIO</name>
<keyword evidence="3" id="KW-1185">Reference proteome</keyword>
<evidence type="ECO:0000313" key="2">
    <source>
        <dbReference type="EMBL" id="MDV6373123.1"/>
    </source>
</evidence>
<accession>A0ABU4DL99</accession>
<organism evidence="2 3">
    <name type="scientific">Deinococcus arenicola</name>
    <dbReference type="NCBI Taxonomy" id="2994950"/>
    <lineage>
        <taxon>Bacteria</taxon>
        <taxon>Thermotogati</taxon>
        <taxon>Deinococcota</taxon>
        <taxon>Deinococci</taxon>
        <taxon>Deinococcales</taxon>
        <taxon>Deinococcaceae</taxon>
        <taxon>Deinococcus</taxon>
    </lineage>
</organism>
<feature type="region of interest" description="Disordered" evidence="1">
    <location>
        <begin position="37"/>
        <end position="62"/>
    </location>
</feature>
<evidence type="ECO:0000256" key="1">
    <source>
        <dbReference type="SAM" id="MobiDB-lite"/>
    </source>
</evidence>
<dbReference type="RefSeq" id="WP_317638415.1">
    <property type="nucleotide sequence ID" value="NZ_JAPMIV010000001.1"/>
</dbReference>
<comment type="caution">
    <text evidence="2">The sequence shown here is derived from an EMBL/GenBank/DDBJ whole genome shotgun (WGS) entry which is preliminary data.</text>
</comment>
<reference evidence="2 3" key="1">
    <citation type="submission" date="2022-11" db="EMBL/GenBank/DDBJ databases">
        <title>Deinococcus ZS9-10, Low Temperature and Draught-tolerating, UV-resistant Bacteria from Continental Antarctica.</title>
        <authorList>
            <person name="Cheng L."/>
        </authorList>
    </citation>
    <scope>NUCLEOTIDE SEQUENCE [LARGE SCALE GENOMIC DNA]</scope>
    <source>
        <strain evidence="2 3">ZS9-10</strain>
    </source>
</reference>
<dbReference type="EMBL" id="JAPMIV010000001">
    <property type="protein sequence ID" value="MDV6373123.1"/>
    <property type="molecule type" value="Genomic_DNA"/>
</dbReference>
<sequence>MSNIATGTFTVRPRADAPAQTVPKIGRMALDKQWNGTREGQSVVDMLKGKPRVGGATPGPLG</sequence>
<protein>
    <submittedName>
        <fullName evidence="2">Uncharacterized protein</fullName>
    </submittedName>
</protein>
<gene>
    <name evidence="2" type="ORF">ORD21_00700</name>
</gene>